<dbReference type="EMBL" id="CP097253">
    <property type="protein sequence ID" value="UUR07244.1"/>
    <property type="molecule type" value="Genomic_DNA"/>
</dbReference>
<evidence type="ECO:0000313" key="2">
    <source>
        <dbReference type="EMBL" id="UUR07244.1"/>
    </source>
</evidence>
<feature type="transmembrane region" description="Helical" evidence="1">
    <location>
        <begin position="12"/>
        <end position="32"/>
    </location>
</feature>
<name>A0ABY5MTF1_9SPHN</name>
<dbReference type="Pfam" id="PF04832">
    <property type="entry name" value="SOUL"/>
    <property type="match status" value="1"/>
</dbReference>
<dbReference type="InterPro" id="IPR011256">
    <property type="entry name" value="Reg_factor_effector_dom_sf"/>
</dbReference>
<reference evidence="2 3" key="1">
    <citation type="submission" date="2022-05" db="EMBL/GenBank/DDBJ databases">
        <title>S8-45 Sphingomonas ultraviolaceadurans.</title>
        <authorList>
            <person name="Liu Y."/>
        </authorList>
    </citation>
    <scope>NUCLEOTIDE SEQUENCE [LARGE SCALE GENOMIC DNA]</scope>
    <source>
        <strain evidence="2 3">S8-45</strain>
    </source>
</reference>
<dbReference type="SUPFAM" id="SSF55136">
    <property type="entry name" value="Probable bacterial effector-binding domain"/>
    <property type="match status" value="1"/>
</dbReference>
<proteinExistence type="predicted"/>
<gene>
    <name evidence="2" type="ORF">M1K48_09850</name>
</gene>
<accession>A0ABY5MTF1</accession>
<dbReference type="Gene3D" id="3.20.80.10">
    <property type="entry name" value="Regulatory factor, effector binding domain"/>
    <property type="match status" value="1"/>
</dbReference>
<keyword evidence="1" id="KW-0812">Transmembrane</keyword>
<keyword evidence="1" id="KW-1133">Transmembrane helix</keyword>
<dbReference type="PANTHER" id="PTHR11220">
    <property type="entry name" value="HEME-BINDING PROTEIN-RELATED"/>
    <property type="match status" value="1"/>
</dbReference>
<dbReference type="Proteomes" id="UP000831921">
    <property type="component" value="Chromosome"/>
</dbReference>
<evidence type="ECO:0000313" key="3">
    <source>
        <dbReference type="Proteomes" id="UP000831921"/>
    </source>
</evidence>
<protein>
    <submittedName>
        <fullName evidence="2">Heme-binding protein</fullName>
    </submittedName>
</protein>
<keyword evidence="3" id="KW-1185">Reference proteome</keyword>
<evidence type="ECO:0000256" key="1">
    <source>
        <dbReference type="SAM" id="Phobius"/>
    </source>
</evidence>
<keyword evidence="1" id="KW-0472">Membrane</keyword>
<dbReference type="PANTHER" id="PTHR11220:SF58">
    <property type="entry name" value="SOUL HEME-BINDING FAMILY PROTEIN"/>
    <property type="match status" value="1"/>
</dbReference>
<dbReference type="InterPro" id="IPR006917">
    <property type="entry name" value="SOUL_heme-bd"/>
</dbReference>
<organism evidence="2 3">
    <name type="scientific">Sphingomonas glaciei</name>
    <dbReference type="NCBI Taxonomy" id="2938948"/>
    <lineage>
        <taxon>Bacteria</taxon>
        <taxon>Pseudomonadati</taxon>
        <taxon>Pseudomonadota</taxon>
        <taxon>Alphaproteobacteria</taxon>
        <taxon>Sphingomonadales</taxon>
        <taxon>Sphingomonadaceae</taxon>
        <taxon>Sphingomonas</taxon>
    </lineage>
</organism>
<dbReference type="RefSeq" id="WP_249454835.1">
    <property type="nucleotide sequence ID" value="NZ_CP097253.1"/>
</dbReference>
<sequence>MAKASTPNRVNWKAAGAVTAATLVGLGIAYVLREKATPGPDYRVLVSDGDLQIRSYPPIKVAEAVVAGPRKEALSEGFQILADYIFAKSRPGEKLPMTVPVMQDAGNPMGSTPLRFDDEVEGGWRVRFVMPEGHDLPEPPAGVTLIDLPARRVGAATFHGTAHDDRLKAAEDRLRGWLARHGEESVRCEPEYAFYNSPMIPPPLRRNEVLLALT</sequence>